<dbReference type="Proteomes" id="UP001206206">
    <property type="component" value="Unassembled WGS sequence"/>
</dbReference>
<dbReference type="EMBL" id="JANFNH010000012">
    <property type="protein sequence ID" value="MCQ4043090.1"/>
    <property type="molecule type" value="Genomic_DNA"/>
</dbReference>
<sequence length="160" mass="17513">MATSDDLDLGTLDLGTLDLRSVESAEFARIVRDTPARRTAEVMAGPHRRRVLDELFRRMETLFNPAQAGDRTALVRWRITGAGGALDTYETYIADGRCVVTPHGTDRPARLTLTMAAPELLRLASGNASGPALFLTRKLKMQGDLRLAGGLLSYFDIPRA</sequence>
<dbReference type="InterPro" id="IPR003033">
    <property type="entry name" value="SCP2_sterol-bd_dom"/>
</dbReference>
<dbReference type="Pfam" id="PF02036">
    <property type="entry name" value="SCP2"/>
    <property type="match status" value="1"/>
</dbReference>
<dbReference type="RefSeq" id="WP_255927881.1">
    <property type="nucleotide sequence ID" value="NZ_JANFNH010000012.1"/>
</dbReference>
<organism evidence="2 3">
    <name type="scientific">Streptantibioticus rubrisoli</name>
    <dbReference type="NCBI Taxonomy" id="1387313"/>
    <lineage>
        <taxon>Bacteria</taxon>
        <taxon>Bacillati</taxon>
        <taxon>Actinomycetota</taxon>
        <taxon>Actinomycetes</taxon>
        <taxon>Kitasatosporales</taxon>
        <taxon>Streptomycetaceae</taxon>
        <taxon>Streptantibioticus</taxon>
    </lineage>
</organism>
<accession>A0ABT1PCK3</accession>
<protein>
    <submittedName>
        <fullName evidence="2">SCP2 sterol-binding domain-containing protein</fullName>
    </submittedName>
</protein>
<comment type="caution">
    <text evidence="2">The sequence shown here is derived from an EMBL/GenBank/DDBJ whole genome shotgun (WGS) entry which is preliminary data.</text>
</comment>
<name>A0ABT1PCK3_9ACTN</name>
<dbReference type="SUPFAM" id="SSF55718">
    <property type="entry name" value="SCP-like"/>
    <property type="match status" value="1"/>
</dbReference>
<evidence type="ECO:0000313" key="2">
    <source>
        <dbReference type="EMBL" id="MCQ4043090.1"/>
    </source>
</evidence>
<evidence type="ECO:0000259" key="1">
    <source>
        <dbReference type="Pfam" id="PF02036"/>
    </source>
</evidence>
<proteinExistence type="predicted"/>
<reference evidence="2 3" key="1">
    <citation type="submission" date="2022-06" db="EMBL/GenBank/DDBJ databases">
        <title>Draft genome sequence of type strain Streptomyces rubrisoli DSM 42083.</title>
        <authorList>
            <person name="Duangmal K."/>
            <person name="Klaysubun C."/>
        </authorList>
    </citation>
    <scope>NUCLEOTIDE SEQUENCE [LARGE SCALE GENOMIC DNA]</scope>
    <source>
        <strain evidence="2 3">DSM 42083</strain>
    </source>
</reference>
<keyword evidence="3" id="KW-1185">Reference proteome</keyword>
<feature type="domain" description="SCP2" evidence="1">
    <location>
        <begin position="74"/>
        <end position="148"/>
    </location>
</feature>
<dbReference type="Gene3D" id="3.30.1050.10">
    <property type="entry name" value="SCP2 sterol-binding domain"/>
    <property type="match status" value="1"/>
</dbReference>
<dbReference type="InterPro" id="IPR036527">
    <property type="entry name" value="SCP2_sterol-bd_dom_sf"/>
</dbReference>
<gene>
    <name evidence="2" type="ORF">NON19_13910</name>
</gene>
<evidence type="ECO:0000313" key="3">
    <source>
        <dbReference type="Proteomes" id="UP001206206"/>
    </source>
</evidence>